<keyword evidence="8" id="KW-1185">Reference proteome</keyword>
<sequence>MMNLETFFNHFELLADAPNGVQKLRELILQLAVMGKLVPQDKNDEPASILLEKIKAKKAKLVKDKKIKKSKPLTPITDDEIPYNLPIGWEWVRLDDITLLITDGAHHTPTYRFSGVPFLSVKDISSGFINLANTRFISEETHQKLIKRCHPEFNDILLTKVETTGIAKVIDIDIEFSIFVSLALLKFNKSLIYTYYLELLINSPLVKEKSAKNTQGVGNKNLVLKHIKNFVTPLPPLNEQHRIVKKVAQLMKYCDELENKKTEQKKQLILLGETATNKLTKTKEEDFKNNWQQIQENFELIYSTPENIKQLRQTILQLAVMGKLVPQDKSDEPASILLEKIKSEKAKLVKDKKIKKSKPLPPITDDEIPYNLPVGWEWVRLGNIVNFIGGSQPPKKKFIYHEEKGYTRLIQIRDFKSEEFKTFVPNQYANRPFSKDDVMIGRYGPPVFQILRGLEGTYNVALMKADPIHLLISKDYLYYLLQEPRIQKIVIAESERTAGQTGVRKELINAFVIGLPSLNEQHRIVKKVDQLMKYCDDLEQQLTQGIEYRKKLIQTAIYQLLAA</sequence>
<feature type="domain" description="Type I restriction modification DNA specificity" evidence="6">
    <location>
        <begin position="86"/>
        <end position="264"/>
    </location>
</feature>
<evidence type="ECO:0000256" key="3">
    <source>
        <dbReference type="ARBA" id="ARBA00023125"/>
    </source>
</evidence>
<comment type="caution">
    <text evidence="7">The sequence shown here is derived from an EMBL/GenBank/DDBJ whole genome shotgun (WGS) entry which is preliminary data.</text>
</comment>
<dbReference type="PANTHER" id="PTHR43140">
    <property type="entry name" value="TYPE-1 RESTRICTION ENZYME ECOKI SPECIFICITY PROTEIN"/>
    <property type="match status" value="1"/>
</dbReference>
<dbReference type="GO" id="GO:0003677">
    <property type="term" value="F:DNA binding"/>
    <property type="evidence" value="ECO:0007669"/>
    <property type="project" value="UniProtKB-KW"/>
</dbReference>
<dbReference type="CDD" id="cd17246">
    <property type="entry name" value="RMtype1_S_SonII-TRD2-CR2_like"/>
    <property type="match status" value="1"/>
</dbReference>
<dbReference type="AlphaFoldDB" id="Q4C951"/>
<evidence type="ECO:0000256" key="1">
    <source>
        <dbReference type="ARBA" id="ARBA00010923"/>
    </source>
</evidence>
<dbReference type="InterPro" id="IPR000055">
    <property type="entry name" value="Restrct_endonuc_typeI_TRD"/>
</dbReference>
<feature type="domain" description="Type I restriction modification DNA specificity" evidence="6">
    <location>
        <begin position="373"/>
        <end position="547"/>
    </location>
</feature>
<comment type="subunit">
    <text evidence="4">The methyltransferase is composed of M and S polypeptides.</text>
</comment>
<name>Q4C951_CROWT</name>
<dbReference type="RefSeq" id="WP_007303727.1">
    <property type="nucleotide sequence ID" value="NZ_AADV02000002.1"/>
</dbReference>
<protein>
    <submittedName>
        <fullName evidence="7">Restriction modification system DNA specificity domain</fullName>
    </submittedName>
</protein>
<reference evidence="7" key="2">
    <citation type="submission" date="2005-06" db="EMBL/GenBank/DDBJ databases">
        <title>Sequencing of the draft genome and assembly of Crocosphaera watsonii WH 8501.</title>
        <authorList>
            <consortium name="US DOE Joint Genome Institute (JGI-PGF)"/>
            <person name="Copeland A."/>
            <person name="Lucas S."/>
            <person name="Lapidus A."/>
            <person name="Barry K."/>
            <person name="Detter C."/>
            <person name="Glavina T."/>
            <person name="Hammon N."/>
            <person name="Israni S."/>
            <person name="Pitluck S."/>
            <person name="Richardson P."/>
        </authorList>
    </citation>
    <scope>NUCLEOTIDE SEQUENCE [LARGE SCALE GENOMIC DNA]</scope>
    <source>
        <strain evidence="7">WH 8501</strain>
    </source>
</reference>
<dbReference type="SUPFAM" id="SSF116734">
    <property type="entry name" value="DNA methylase specificity domain"/>
    <property type="match status" value="2"/>
</dbReference>
<evidence type="ECO:0000256" key="4">
    <source>
        <dbReference type="ARBA" id="ARBA00038652"/>
    </source>
</evidence>
<keyword evidence="2" id="KW-0680">Restriction system</keyword>
<dbReference type="EMBL" id="AADV02000002">
    <property type="protein sequence ID" value="EAM52070.1"/>
    <property type="molecule type" value="Genomic_DNA"/>
</dbReference>
<evidence type="ECO:0000313" key="7">
    <source>
        <dbReference type="EMBL" id="EAM52070.1"/>
    </source>
</evidence>
<dbReference type="InterPro" id="IPR051212">
    <property type="entry name" value="Type-I_RE_S_subunit"/>
</dbReference>
<feature type="coiled-coil region" evidence="5">
    <location>
        <begin position="247"/>
        <end position="274"/>
    </location>
</feature>
<keyword evidence="5" id="KW-0175">Coiled coil</keyword>
<comment type="similarity">
    <text evidence="1">Belongs to the type-I restriction system S methylase family.</text>
</comment>
<gene>
    <name evidence="7" type="ORF">CwatDRAFT_5972</name>
</gene>
<organism evidence="7 8">
    <name type="scientific">Crocosphaera watsonii WH 8501</name>
    <dbReference type="NCBI Taxonomy" id="165597"/>
    <lineage>
        <taxon>Bacteria</taxon>
        <taxon>Bacillati</taxon>
        <taxon>Cyanobacteriota</taxon>
        <taxon>Cyanophyceae</taxon>
        <taxon>Oscillatoriophycideae</taxon>
        <taxon>Chroococcales</taxon>
        <taxon>Aphanothecaceae</taxon>
        <taxon>Crocosphaera</taxon>
    </lineage>
</organism>
<dbReference type="InterPro" id="IPR044946">
    <property type="entry name" value="Restrct_endonuc_typeI_TRD_sf"/>
</dbReference>
<dbReference type="Gene3D" id="3.90.220.20">
    <property type="entry name" value="DNA methylase specificity domains"/>
    <property type="match status" value="2"/>
</dbReference>
<keyword evidence="3" id="KW-0238">DNA-binding</keyword>
<dbReference type="GO" id="GO:0009307">
    <property type="term" value="P:DNA restriction-modification system"/>
    <property type="evidence" value="ECO:0007669"/>
    <property type="project" value="UniProtKB-KW"/>
</dbReference>
<evidence type="ECO:0000313" key="8">
    <source>
        <dbReference type="Proteomes" id="UP000003922"/>
    </source>
</evidence>
<dbReference type="Pfam" id="PF01420">
    <property type="entry name" value="Methylase_S"/>
    <property type="match status" value="2"/>
</dbReference>
<dbReference type="Proteomes" id="UP000003922">
    <property type="component" value="Unassembled WGS sequence"/>
</dbReference>
<evidence type="ECO:0000256" key="5">
    <source>
        <dbReference type="SAM" id="Coils"/>
    </source>
</evidence>
<evidence type="ECO:0000256" key="2">
    <source>
        <dbReference type="ARBA" id="ARBA00022747"/>
    </source>
</evidence>
<dbReference type="KEGG" id="cwa:CwatDRAFT_5972"/>
<dbReference type="PANTHER" id="PTHR43140:SF1">
    <property type="entry name" value="TYPE I RESTRICTION ENZYME ECOKI SPECIFICITY SUBUNIT"/>
    <property type="match status" value="1"/>
</dbReference>
<proteinExistence type="inferred from homology"/>
<reference evidence="7" key="1">
    <citation type="submission" date="2004-02" db="EMBL/GenBank/DDBJ databases">
        <authorList>
            <consortium name="DOE Joint Genome Institute"/>
        </authorList>
    </citation>
    <scope>NUCLEOTIDE SEQUENCE [LARGE SCALE GENOMIC DNA]</scope>
    <source>
        <strain evidence="7">WH 8501</strain>
    </source>
</reference>
<accession>Q4C951</accession>
<evidence type="ECO:0000259" key="6">
    <source>
        <dbReference type="Pfam" id="PF01420"/>
    </source>
</evidence>
<reference evidence="7" key="3">
    <citation type="submission" date="2016-12" db="EMBL/GenBank/DDBJ databases">
        <title>Annotation of the draft genome assembly of Crocosphaera watsonii WH 8501.</title>
        <authorList>
            <consortium name="US DOE Joint Genome Institute (JGI-ORNL)"/>
            <person name="Larimer F."/>
            <person name="Land M."/>
        </authorList>
    </citation>
    <scope>NUCLEOTIDE SEQUENCE</scope>
    <source>
        <strain evidence="7">WH 8501</strain>
    </source>
</reference>